<name>A0A9P7XLQ3_9FUNG</name>
<dbReference type="OrthoDB" id="2405020at2759"/>
<gene>
    <name evidence="1" type="ORF">KI688_005313</name>
</gene>
<sequence>MDTAVAQVFDIPELANALASHLEKNALATLVLTCRQFKIIFEPWLYRDLTLSSGIVNGGLLLHSTRSLRALSRNIQHIRSLTCGPEEIGYLFNCLLRYHVQTATGATTDNAFTITSVGSLSSSLPLSRRPRWVPLPDVPPRTCHVIPLAPMQRLVSLKIDLMSSRPNVKIRYRMPTSTDADITVRQICWIIQQSPQLTSLDIVRLSVKSHTEMQLLAATIGGLSYLQKIRLSIRTMEEVWQRGFSKMFFTLPRSVKTCELFSVELSRRMFFRHRGNFYPDPDQEDDAESELDPKDKEWIELAKKGYERRNHSELDHEEDQDDIQEVRCRTETLSLLNKFVPWKMNGASSDDILAVFDHCPNIEHLDVPCVSQVGNELESLVRSIKERCPRIRTLSSKRGNDCRHLFSFMETLPHQQLQEVKMTNWNHTFDNAITRRAFESHSTTLRKVDIHHAFGIGSKGVLAILELCGSLEVLITHPGQCESRNVLTLSDAISVPWSCKTIRHLEITIGLPEVSQAPYYARAAPVVLSEEERQQFADLERFYRQIGSLTTLEYLDMRAVSVDIEGNATESTEMNSCKCTFPAMLNLPDCATGWPGYLNLLAGWVNLKELRGSVHVTTDETKVTVGVQEIEWIATHWPSLECVAFFTWDSDVKDQRFMRLRDELRPGLSLWQY</sequence>
<dbReference type="Proteomes" id="UP000707451">
    <property type="component" value="Unassembled WGS sequence"/>
</dbReference>
<dbReference type="Gene3D" id="3.80.10.10">
    <property type="entry name" value="Ribonuclease Inhibitor"/>
    <property type="match status" value="1"/>
</dbReference>
<keyword evidence="2" id="KW-1185">Reference proteome</keyword>
<comment type="caution">
    <text evidence="1">The sequence shown here is derived from an EMBL/GenBank/DDBJ whole genome shotgun (WGS) entry which is preliminary data.</text>
</comment>
<accession>A0A9P7XLQ3</accession>
<dbReference type="InterPro" id="IPR032675">
    <property type="entry name" value="LRR_dom_sf"/>
</dbReference>
<organism evidence="1 2">
    <name type="scientific">Linnemannia hyalina</name>
    <dbReference type="NCBI Taxonomy" id="64524"/>
    <lineage>
        <taxon>Eukaryota</taxon>
        <taxon>Fungi</taxon>
        <taxon>Fungi incertae sedis</taxon>
        <taxon>Mucoromycota</taxon>
        <taxon>Mortierellomycotina</taxon>
        <taxon>Mortierellomycetes</taxon>
        <taxon>Mortierellales</taxon>
        <taxon>Mortierellaceae</taxon>
        <taxon>Linnemannia</taxon>
    </lineage>
</organism>
<evidence type="ECO:0000313" key="1">
    <source>
        <dbReference type="EMBL" id="KAG9062398.1"/>
    </source>
</evidence>
<reference evidence="1" key="1">
    <citation type="submission" date="2021-06" db="EMBL/GenBank/DDBJ databases">
        <title>Genome Sequence of Mortierella hyaline Strain SCG-10, a Cold-Adapted, Nitrate-Reducing Fungus Isolated from Soil in Minnesota, USA.</title>
        <authorList>
            <person name="Aldossari N."/>
        </authorList>
    </citation>
    <scope>NUCLEOTIDE SEQUENCE</scope>
    <source>
        <strain evidence="1">SCG-10</strain>
    </source>
</reference>
<dbReference type="SUPFAM" id="SSF52047">
    <property type="entry name" value="RNI-like"/>
    <property type="match status" value="1"/>
</dbReference>
<dbReference type="EMBL" id="JAHRHY010000019">
    <property type="protein sequence ID" value="KAG9062398.1"/>
    <property type="molecule type" value="Genomic_DNA"/>
</dbReference>
<protein>
    <submittedName>
        <fullName evidence="1">Uncharacterized protein</fullName>
    </submittedName>
</protein>
<evidence type="ECO:0000313" key="2">
    <source>
        <dbReference type="Proteomes" id="UP000707451"/>
    </source>
</evidence>
<proteinExistence type="predicted"/>
<dbReference type="AlphaFoldDB" id="A0A9P7XLQ3"/>